<dbReference type="Proteomes" id="UP000295252">
    <property type="component" value="Unassembled WGS sequence"/>
</dbReference>
<dbReference type="Gramene" id="CDP19189">
    <property type="protein sequence ID" value="CDP19189"/>
    <property type="gene ID" value="GSCOC_T00006056001"/>
</dbReference>
<organism evidence="1 2">
    <name type="scientific">Coffea canephora</name>
    <name type="common">Robusta coffee</name>
    <dbReference type="NCBI Taxonomy" id="49390"/>
    <lineage>
        <taxon>Eukaryota</taxon>
        <taxon>Viridiplantae</taxon>
        <taxon>Streptophyta</taxon>
        <taxon>Embryophyta</taxon>
        <taxon>Tracheophyta</taxon>
        <taxon>Spermatophyta</taxon>
        <taxon>Magnoliopsida</taxon>
        <taxon>eudicotyledons</taxon>
        <taxon>Gunneridae</taxon>
        <taxon>Pentapetalae</taxon>
        <taxon>asterids</taxon>
        <taxon>lamiids</taxon>
        <taxon>Gentianales</taxon>
        <taxon>Rubiaceae</taxon>
        <taxon>Ixoroideae</taxon>
        <taxon>Gardenieae complex</taxon>
        <taxon>Bertiereae - Coffeeae clade</taxon>
        <taxon>Coffeeae</taxon>
        <taxon>Coffea</taxon>
    </lineage>
</organism>
<gene>
    <name evidence="1" type="ORF">GSCOC_T00006056001</name>
</gene>
<protein>
    <submittedName>
        <fullName evidence="1">DH200=94 genomic scaffold, scaffold_372</fullName>
    </submittedName>
</protein>
<evidence type="ECO:0000313" key="1">
    <source>
        <dbReference type="EMBL" id="CDP19189.1"/>
    </source>
</evidence>
<sequence length="82" mass="9013">MKVVGNDILEVPTKFQINRSSVSCEKTELPLLSWFTQNWRIATVIGEFGLECFRISCLGLLMKCNPVSKLSGGFGISGFGLV</sequence>
<proteinExistence type="predicted"/>
<dbReference type="EMBL" id="HG739456">
    <property type="protein sequence ID" value="CDP19189.1"/>
    <property type="molecule type" value="Genomic_DNA"/>
</dbReference>
<name>A0A068VF87_COFCA</name>
<reference evidence="2" key="1">
    <citation type="journal article" date="2014" name="Science">
        <title>The coffee genome provides insight into the convergent evolution of caffeine biosynthesis.</title>
        <authorList>
            <person name="Denoeud F."/>
            <person name="Carretero-Paulet L."/>
            <person name="Dereeper A."/>
            <person name="Droc G."/>
            <person name="Guyot R."/>
            <person name="Pietrella M."/>
            <person name="Zheng C."/>
            <person name="Alberti A."/>
            <person name="Anthony F."/>
            <person name="Aprea G."/>
            <person name="Aury J.M."/>
            <person name="Bento P."/>
            <person name="Bernard M."/>
            <person name="Bocs S."/>
            <person name="Campa C."/>
            <person name="Cenci A."/>
            <person name="Combes M.C."/>
            <person name="Crouzillat D."/>
            <person name="Da Silva C."/>
            <person name="Daddiego L."/>
            <person name="De Bellis F."/>
            <person name="Dussert S."/>
            <person name="Garsmeur O."/>
            <person name="Gayraud T."/>
            <person name="Guignon V."/>
            <person name="Jahn K."/>
            <person name="Jamilloux V."/>
            <person name="Joet T."/>
            <person name="Labadie K."/>
            <person name="Lan T."/>
            <person name="Leclercq J."/>
            <person name="Lepelley M."/>
            <person name="Leroy T."/>
            <person name="Li L.T."/>
            <person name="Librado P."/>
            <person name="Lopez L."/>
            <person name="Munoz A."/>
            <person name="Noel B."/>
            <person name="Pallavicini A."/>
            <person name="Perrotta G."/>
            <person name="Poncet V."/>
            <person name="Pot D."/>
            <person name="Priyono X."/>
            <person name="Rigoreau M."/>
            <person name="Rouard M."/>
            <person name="Rozas J."/>
            <person name="Tranchant-Dubreuil C."/>
            <person name="VanBuren R."/>
            <person name="Zhang Q."/>
            <person name="Andrade A.C."/>
            <person name="Argout X."/>
            <person name="Bertrand B."/>
            <person name="de Kochko A."/>
            <person name="Graziosi G."/>
            <person name="Henry R.J."/>
            <person name="Jayarama X."/>
            <person name="Ming R."/>
            <person name="Nagai C."/>
            <person name="Rounsley S."/>
            <person name="Sankoff D."/>
            <person name="Giuliano G."/>
            <person name="Albert V.A."/>
            <person name="Wincker P."/>
            <person name="Lashermes P."/>
        </authorList>
    </citation>
    <scope>NUCLEOTIDE SEQUENCE [LARGE SCALE GENOMIC DNA]</scope>
    <source>
        <strain evidence="2">cv. DH200-94</strain>
    </source>
</reference>
<dbReference type="InParanoid" id="A0A068VF87"/>
<evidence type="ECO:0000313" key="2">
    <source>
        <dbReference type="Proteomes" id="UP000295252"/>
    </source>
</evidence>
<keyword evidence="2" id="KW-1185">Reference proteome</keyword>
<dbReference type="AlphaFoldDB" id="A0A068VF87"/>
<accession>A0A068VF87</accession>